<keyword evidence="1" id="KW-0378">Hydrolase</keyword>
<dbReference type="EMBL" id="BPLQ01014724">
    <property type="protein sequence ID" value="GIY82542.1"/>
    <property type="molecule type" value="Genomic_DNA"/>
</dbReference>
<dbReference type="Proteomes" id="UP001054837">
    <property type="component" value="Unassembled WGS sequence"/>
</dbReference>
<accession>A0AAV4WIS1</accession>
<dbReference type="AlphaFoldDB" id="A0AAV4WIS1"/>
<keyword evidence="2" id="KW-1185">Reference proteome</keyword>
<comment type="caution">
    <text evidence="1">The sequence shown here is derived from an EMBL/GenBank/DDBJ whole genome shotgun (WGS) entry which is preliminary data.</text>
</comment>
<name>A0AAV4WIS1_9ARAC</name>
<organism evidence="1 2">
    <name type="scientific">Caerostris darwini</name>
    <dbReference type="NCBI Taxonomy" id="1538125"/>
    <lineage>
        <taxon>Eukaryota</taxon>
        <taxon>Metazoa</taxon>
        <taxon>Ecdysozoa</taxon>
        <taxon>Arthropoda</taxon>
        <taxon>Chelicerata</taxon>
        <taxon>Arachnida</taxon>
        <taxon>Araneae</taxon>
        <taxon>Araneomorphae</taxon>
        <taxon>Entelegynae</taxon>
        <taxon>Araneoidea</taxon>
        <taxon>Araneidae</taxon>
        <taxon>Caerostris</taxon>
    </lineage>
</organism>
<proteinExistence type="predicted"/>
<keyword evidence="1" id="KW-0255">Endonuclease</keyword>
<protein>
    <submittedName>
        <fullName evidence="1">Endonuclease</fullName>
    </submittedName>
</protein>
<dbReference type="GO" id="GO:0004519">
    <property type="term" value="F:endonuclease activity"/>
    <property type="evidence" value="ECO:0007669"/>
    <property type="project" value="UniProtKB-KW"/>
</dbReference>
<gene>
    <name evidence="1" type="primary">TY3B-I_979</name>
    <name evidence="1" type="ORF">CDAR_549081</name>
</gene>
<reference evidence="1 2" key="1">
    <citation type="submission" date="2021-06" db="EMBL/GenBank/DDBJ databases">
        <title>Caerostris darwini draft genome.</title>
        <authorList>
            <person name="Kono N."/>
            <person name="Arakawa K."/>
        </authorList>
    </citation>
    <scope>NUCLEOTIDE SEQUENCE [LARGE SCALE GENOMIC DNA]</scope>
</reference>
<evidence type="ECO:0000313" key="2">
    <source>
        <dbReference type="Proteomes" id="UP001054837"/>
    </source>
</evidence>
<evidence type="ECO:0000313" key="1">
    <source>
        <dbReference type="EMBL" id="GIY82542.1"/>
    </source>
</evidence>
<keyword evidence="1" id="KW-0540">Nuclease</keyword>
<sequence length="184" mass="20850">MIGILLQSGAGYSPANVFVVSRFVFPFHCGLIRSKTHFVEIKESDAVRTDRIILPSGSAMSLGFSPFHLVHRRDIQTPLDVILLHNAETHGIIYVQHNTRAKEVKQLEKLHTLDSQATDRRRYDHTRRPIYHRIGNLIWVCTPVRKVGLPEILLSLHRDAAVLFFSKKGEITAKPVFTVVLPLA</sequence>